<protein>
    <submittedName>
        <fullName evidence="1">Uncharacterized protein</fullName>
    </submittedName>
</protein>
<evidence type="ECO:0000313" key="2">
    <source>
        <dbReference type="Proteomes" id="UP000253324"/>
    </source>
</evidence>
<reference evidence="1 2" key="1">
    <citation type="submission" date="2018-07" db="EMBL/GenBank/DDBJ databases">
        <title>Genomic Encyclopedia of Type Strains, Phase III (KMG-III): the genomes of soil and plant-associated and newly described type strains.</title>
        <authorList>
            <person name="Whitman W."/>
        </authorList>
    </citation>
    <scope>NUCLEOTIDE SEQUENCE [LARGE SCALE GENOMIC DNA]</scope>
    <source>
        <strain evidence="1 2">31-25a</strain>
    </source>
</reference>
<keyword evidence="2" id="KW-1185">Reference proteome</keyword>
<dbReference type="Proteomes" id="UP000253324">
    <property type="component" value="Unassembled WGS sequence"/>
</dbReference>
<dbReference type="AlphaFoldDB" id="A0A368YHA7"/>
<sequence length="80" mass="9071">MRTTLPPRAGNPERSFKVDMWGNPGFRMLLKCLMHAGNYSCLWPLAIIISGQRALGQHSIRSLQFIQTAHNIRILPCNHS</sequence>
<gene>
    <name evidence="1" type="ORF">C7476_11770</name>
</gene>
<proteinExistence type="predicted"/>
<accession>A0A368YHA7</accession>
<comment type="caution">
    <text evidence="1">The sequence shown here is derived from an EMBL/GenBank/DDBJ whole genome shotgun (WGS) entry which is preliminary data.</text>
</comment>
<dbReference type="EMBL" id="QPJM01000017">
    <property type="protein sequence ID" value="RCW79555.1"/>
    <property type="molecule type" value="Genomic_DNA"/>
</dbReference>
<name>A0A368YHA7_9HYPH</name>
<organism evidence="1 2">
    <name type="scientific">Phyllobacterium bourgognense</name>
    <dbReference type="NCBI Taxonomy" id="314236"/>
    <lineage>
        <taxon>Bacteria</taxon>
        <taxon>Pseudomonadati</taxon>
        <taxon>Pseudomonadota</taxon>
        <taxon>Alphaproteobacteria</taxon>
        <taxon>Hyphomicrobiales</taxon>
        <taxon>Phyllobacteriaceae</taxon>
        <taxon>Phyllobacterium</taxon>
    </lineage>
</organism>
<evidence type="ECO:0000313" key="1">
    <source>
        <dbReference type="EMBL" id="RCW79555.1"/>
    </source>
</evidence>